<protein>
    <submittedName>
        <fullName evidence="3">Uncharacterized protein LOC112681274</fullName>
    </submittedName>
</protein>
<dbReference type="InterPro" id="IPR036397">
    <property type="entry name" value="RNaseH_sf"/>
</dbReference>
<dbReference type="Pfam" id="PF16087">
    <property type="entry name" value="DUF4817"/>
    <property type="match status" value="1"/>
</dbReference>
<dbReference type="PANTHER" id="PTHR47326">
    <property type="entry name" value="TRANSPOSABLE ELEMENT TC3 TRANSPOSASE-LIKE PROTEIN"/>
    <property type="match status" value="1"/>
</dbReference>
<dbReference type="Proteomes" id="UP000694846">
    <property type="component" value="Unplaced"/>
</dbReference>
<proteinExistence type="predicted"/>
<organism evidence="2 3">
    <name type="scientific">Sipha flava</name>
    <name type="common">yellow sugarcane aphid</name>
    <dbReference type="NCBI Taxonomy" id="143950"/>
    <lineage>
        <taxon>Eukaryota</taxon>
        <taxon>Metazoa</taxon>
        <taxon>Ecdysozoa</taxon>
        <taxon>Arthropoda</taxon>
        <taxon>Hexapoda</taxon>
        <taxon>Insecta</taxon>
        <taxon>Pterygota</taxon>
        <taxon>Neoptera</taxon>
        <taxon>Paraneoptera</taxon>
        <taxon>Hemiptera</taxon>
        <taxon>Sternorrhyncha</taxon>
        <taxon>Aphidomorpha</taxon>
        <taxon>Aphidoidea</taxon>
        <taxon>Aphididae</taxon>
        <taxon>Sipha</taxon>
    </lineage>
</organism>
<dbReference type="InterPro" id="IPR032135">
    <property type="entry name" value="DUF4817"/>
</dbReference>
<dbReference type="GeneID" id="112681274"/>
<name>A0A8B8FA98_9HEMI</name>
<dbReference type="GO" id="GO:0003676">
    <property type="term" value="F:nucleic acid binding"/>
    <property type="evidence" value="ECO:0007669"/>
    <property type="project" value="InterPro"/>
</dbReference>
<reference evidence="3" key="1">
    <citation type="submission" date="2025-08" db="UniProtKB">
        <authorList>
            <consortium name="RefSeq"/>
        </authorList>
    </citation>
    <scope>IDENTIFICATION</scope>
    <source>
        <tissue evidence="3">Whole body</tissue>
    </source>
</reference>
<dbReference type="Gene3D" id="3.30.420.10">
    <property type="entry name" value="Ribonuclease H-like superfamily/Ribonuclease H"/>
    <property type="match status" value="1"/>
</dbReference>
<accession>A0A8B8FA98</accession>
<dbReference type="OrthoDB" id="6584906at2759"/>
<keyword evidence="2" id="KW-1185">Reference proteome</keyword>
<evidence type="ECO:0000313" key="3">
    <source>
        <dbReference type="RefSeq" id="XP_025407322.1"/>
    </source>
</evidence>
<gene>
    <name evidence="3" type="primary">LOC112681274</name>
</gene>
<dbReference type="RefSeq" id="XP_025407322.1">
    <property type="nucleotide sequence ID" value="XM_025551537.1"/>
</dbReference>
<evidence type="ECO:0000313" key="2">
    <source>
        <dbReference type="Proteomes" id="UP000694846"/>
    </source>
</evidence>
<feature type="domain" description="DUF4817" evidence="1">
    <location>
        <begin position="4"/>
        <end position="55"/>
    </location>
</feature>
<evidence type="ECO:0000259" key="1">
    <source>
        <dbReference type="Pfam" id="PF16087"/>
    </source>
</evidence>
<dbReference type="PANTHER" id="PTHR47326:SF1">
    <property type="entry name" value="HTH PSQ-TYPE DOMAIN-CONTAINING PROTEIN"/>
    <property type="match status" value="1"/>
</dbReference>
<dbReference type="AlphaFoldDB" id="A0A8B8FA98"/>
<sequence>MNNHEKVQLLLIYGKCNRNAREATTMYSRQYPDRYHPHYTYVQKLEKSLKENGSFNRTNAVQQQPRANPNLNEDIENQVLAYVHLNPRSSVRHVGHEVGVSKILVHQILKKYKLHPYKPDFVQHLRITDPEKRLNFIPWFTVASEDDPLLINHILWTDESKFTNNGVLNKQNNRYWSNENPHWAVPTNFQTCWGTNVWIGMIGGKLLGPHFYDGTLTGRRYLDFIRDDLPLFLDDLPLDTRRNMYYQQDGAPAHNSRIVQEFLKVRFGEKFIATHGPVEWPPRSPDLTPLDFFLWGHLKNTVYTDPPINIQDLKNKITHACNLLTENQILSATNRECSRRFEACILNNGGTFEQFIE</sequence>